<dbReference type="GO" id="GO:0010468">
    <property type="term" value="P:regulation of gene expression"/>
    <property type="evidence" value="ECO:0007669"/>
    <property type="project" value="UniProtKB-ARBA"/>
</dbReference>
<dbReference type="Pfam" id="PF00249">
    <property type="entry name" value="Myb_DNA-binding"/>
    <property type="match status" value="1"/>
</dbReference>
<dbReference type="PANTHER" id="PTHR12802:SF175">
    <property type="entry name" value="PROTEIN REVEILLE 2"/>
    <property type="match status" value="1"/>
</dbReference>
<evidence type="ECO:0000256" key="2">
    <source>
        <dbReference type="ARBA" id="ARBA00023015"/>
    </source>
</evidence>
<dbReference type="InterPro" id="IPR006447">
    <property type="entry name" value="Myb_dom_plants"/>
</dbReference>
<evidence type="ECO:0000259" key="7">
    <source>
        <dbReference type="PROSITE" id="PS51293"/>
    </source>
</evidence>
<keyword evidence="5" id="KW-0539">Nucleus</keyword>
<sequence>MGQIQYSEKYFDDTYENRRLVVRMHLYHNQREKWTEEEHQRFLEALRLYGRGWRQIEEHVGTKSAFKFEAMLKSSSLRLSESQMVALMVPLNQ</sequence>
<name>A0A0B0P5G0_GOSAR</name>
<feature type="domain" description="HTH myb-type" evidence="8">
    <location>
        <begin position="30"/>
        <end position="65"/>
    </location>
</feature>
<proteinExistence type="predicted"/>
<reference evidence="10" key="1">
    <citation type="submission" date="2014-09" db="EMBL/GenBank/DDBJ databases">
        <authorList>
            <person name="Mudge J."/>
            <person name="Ramaraj T."/>
            <person name="Lindquist I.E."/>
            <person name="Bharti A.K."/>
            <person name="Sundararajan A."/>
            <person name="Cameron C.T."/>
            <person name="Woodward J.E."/>
            <person name="May G.D."/>
            <person name="Brubaker C."/>
            <person name="Broadhvest J."/>
            <person name="Wilkins T.A."/>
        </authorList>
    </citation>
    <scope>NUCLEOTIDE SEQUENCE</scope>
    <source>
        <strain evidence="10">cv. AKA8401</strain>
    </source>
</reference>
<keyword evidence="4" id="KW-0804">Transcription</keyword>
<dbReference type="NCBIfam" id="TIGR01557">
    <property type="entry name" value="myb_SHAQKYF"/>
    <property type="match status" value="1"/>
</dbReference>
<dbReference type="Gene3D" id="1.10.10.60">
    <property type="entry name" value="Homeodomain-like"/>
    <property type="match status" value="1"/>
</dbReference>
<keyword evidence="3" id="KW-0238">DNA-binding</keyword>
<keyword evidence="2" id="KW-0805">Transcription regulation</keyword>
<evidence type="ECO:0000256" key="4">
    <source>
        <dbReference type="ARBA" id="ARBA00023163"/>
    </source>
</evidence>
<accession>A0A0B0P5G0</accession>
<dbReference type="PANTHER" id="PTHR12802">
    <property type="entry name" value="SWI/SNF COMPLEX-RELATED"/>
    <property type="match status" value="1"/>
</dbReference>
<dbReference type="SUPFAM" id="SSF46689">
    <property type="entry name" value="Homeodomain-like"/>
    <property type="match status" value="1"/>
</dbReference>
<dbReference type="InterPro" id="IPR009057">
    <property type="entry name" value="Homeodomain-like_sf"/>
</dbReference>
<organism evidence="9 10">
    <name type="scientific">Gossypium arboreum</name>
    <name type="common">Tree cotton</name>
    <name type="synonym">Gossypium nanking</name>
    <dbReference type="NCBI Taxonomy" id="29729"/>
    <lineage>
        <taxon>Eukaryota</taxon>
        <taxon>Viridiplantae</taxon>
        <taxon>Streptophyta</taxon>
        <taxon>Embryophyta</taxon>
        <taxon>Tracheophyta</taxon>
        <taxon>Spermatophyta</taxon>
        <taxon>Magnoliopsida</taxon>
        <taxon>eudicotyledons</taxon>
        <taxon>Gunneridae</taxon>
        <taxon>Pentapetalae</taxon>
        <taxon>rosids</taxon>
        <taxon>malvids</taxon>
        <taxon>Malvales</taxon>
        <taxon>Malvaceae</taxon>
        <taxon>Malvoideae</taxon>
        <taxon>Gossypium</taxon>
    </lineage>
</organism>
<dbReference type="GO" id="GO:0003677">
    <property type="term" value="F:DNA binding"/>
    <property type="evidence" value="ECO:0007669"/>
    <property type="project" value="UniProtKB-KW"/>
</dbReference>
<dbReference type="EMBL" id="KN410943">
    <property type="protein sequence ID" value="KHG18611.1"/>
    <property type="molecule type" value="Genomic_DNA"/>
</dbReference>
<comment type="subcellular location">
    <subcellularLocation>
        <location evidence="1">Nucleus</location>
    </subcellularLocation>
</comment>
<protein>
    <submittedName>
        <fullName evidence="9">Protein LHY-like protein</fullName>
    </submittedName>
</protein>
<dbReference type="PROSITE" id="PS51294">
    <property type="entry name" value="HTH_MYB"/>
    <property type="match status" value="1"/>
</dbReference>
<evidence type="ECO:0000313" key="10">
    <source>
        <dbReference type="Proteomes" id="UP000032142"/>
    </source>
</evidence>
<evidence type="ECO:0000259" key="6">
    <source>
        <dbReference type="PROSITE" id="PS50090"/>
    </source>
</evidence>
<evidence type="ECO:0000256" key="3">
    <source>
        <dbReference type="ARBA" id="ARBA00023125"/>
    </source>
</evidence>
<dbReference type="GO" id="GO:0005634">
    <property type="term" value="C:nucleus"/>
    <property type="evidence" value="ECO:0007669"/>
    <property type="project" value="UniProtKB-SubCell"/>
</dbReference>
<dbReference type="PROSITE" id="PS51293">
    <property type="entry name" value="SANT"/>
    <property type="match status" value="1"/>
</dbReference>
<dbReference type="PROSITE" id="PS50090">
    <property type="entry name" value="MYB_LIKE"/>
    <property type="match status" value="1"/>
</dbReference>
<feature type="domain" description="SANT" evidence="7">
    <location>
        <begin position="29"/>
        <end position="64"/>
    </location>
</feature>
<feature type="domain" description="Myb-like" evidence="6">
    <location>
        <begin position="30"/>
        <end position="64"/>
    </location>
</feature>
<dbReference type="CDD" id="cd00167">
    <property type="entry name" value="SANT"/>
    <property type="match status" value="1"/>
</dbReference>
<keyword evidence="10" id="KW-1185">Reference proteome</keyword>
<evidence type="ECO:0000256" key="5">
    <source>
        <dbReference type="ARBA" id="ARBA00023242"/>
    </source>
</evidence>
<evidence type="ECO:0000313" key="9">
    <source>
        <dbReference type="EMBL" id="KHG18611.1"/>
    </source>
</evidence>
<gene>
    <name evidence="9" type="ORF">F383_24372</name>
</gene>
<evidence type="ECO:0000256" key="1">
    <source>
        <dbReference type="ARBA" id="ARBA00004123"/>
    </source>
</evidence>
<dbReference type="InterPro" id="IPR017930">
    <property type="entry name" value="Myb_dom"/>
</dbReference>
<dbReference type="AlphaFoldDB" id="A0A0B0P5G0"/>
<dbReference type="InterPro" id="IPR001005">
    <property type="entry name" value="SANT/Myb"/>
</dbReference>
<dbReference type="Proteomes" id="UP000032142">
    <property type="component" value="Unassembled WGS sequence"/>
</dbReference>
<dbReference type="SMART" id="SM00717">
    <property type="entry name" value="SANT"/>
    <property type="match status" value="1"/>
</dbReference>
<evidence type="ECO:0000259" key="8">
    <source>
        <dbReference type="PROSITE" id="PS51294"/>
    </source>
</evidence>
<dbReference type="InterPro" id="IPR017884">
    <property type="entry name" value="SANT_dom"/>
</dbReference>